<dbReference type="Proteomes" id="UP001378956">
    <property type="component" value="Unassembled WGS sequence"/>
</dbReference>
<gene>
    <name evidence="1" type="ORF">WAE58_07535</name>
</gene>
<protein>
    <submittedName>
        <fullName evidence="1">Methyltransferase type 11</fullName>
    </submittedName>
</protein>
<dbReference type="RefSeq" id="WP_172662649.1">
    <property type="nucleotide sequence ID" value="NZ_CBFGNQ010000045.1"/>
</dbReference>
<keyword evidence="1" id="KW-0489">Methyltransferase</keyword>
<comment type="caution">
    <text evidence="1">The sequence shown here is derived from an EMBL/GenBank/DDBJ whole genome shotgun (WGS) entry which is preliminary data.</text>
</comment>
<keyword evidence="1" id="KW-0808">Transferase</keyword>
<dbReference type="GO" id="GO:0032259">
    <property type="term" value="P:methylation"/>
    <property type="evidence" value="ECO:0007669"/>
    <property type="project" value="UniProtKB-KW"/>
</dbReference>
<organism evidence="1 2">
    <name type="scientific">Pedobacter panaciterrae</name>
    <dbReference type="NCBI Taxonomy" id="363849"/>
    <lineage>
        <taxon>Bacteria</taxon>
        <taxon>Pseudomonadati</taxon>
        <taxon>Bacteroidota</taxon>
        <taxon>Sphingobacteriia</taxon>
        <taxon>Sphingobacteriales</taxon>
        <taxon>Sphingobacteriaceae</taxon>
        <taxon>Pedobacter</taxon>
    </lineage>
</organism>
<name>A0ABU8NJ90_9SPHI</name>
<dbReference type="EMBL" id="JBBEUB010000002">
    <property type="protein sequence ID" value="MEJ2902271.1"/>
    <property type="molecule type" value="Genomic_DNA"/>
</dbReference>
<proteinExistence type="predicted"/>
<keyword evidence="2" id="KW-1185">Reference proteome</keyword>
<evidence type="ECO:0000313" key="1">
    <source>
        <dbReference type="EMBL" id="MEJ2902271.1"/>
    </source>
</evidence>
<evidence type="ECO:0000313" key="2">
    <source>
        <dbReference type="Proteomes" id="UP001378956"/>
    </source>
</evidence>
<reference evidence="1 2" key="1">
    <citation type="submission" date="2024-03" db="EMBL/GenBank/DDBJ databases">
        <title>Sequence of Lycoming College Course Isolates.</title>
        <authorList>
            <person name="Plotts O."/>
            <person name="Newman J."/>
        </authorList>
    </citation>
    <scope>NUCLEOTIDE SEQUENCE [LARGE SCALE GENOMIC DNA]</scope>
    <source>
        <strain evidence="1 2">CJB-3</strain>
    </source>
</reference>
<sequence>MVAIFKTNVKHPAAAMNVISQLLCAYPAFKISFDLEDEDKILRIEGTFFHVEDVVHSLLSNGFICIHLPYDPDSCPVLGHYNH</sequence>
<dbReference type="GO" id="GO:0008168">
    <property type="term" value="F:methyltransferase activity"/>
    <property type="evidence" value="ECO:0007669"/>
    <property type="project" value="UniProtKB-KW"/>
</dbReference>
<accession>A0ABU8NJ90</accession>